<reference evidence="3" key="1">
    <citation type="submission" date="2011-07" db="EMBL/GenBank/DDBJ databases">
        <authorList>
            <consortium name="Caenorhabditis brenneri Sequencing and Analysis Consortium"/>
            <person name="Wilson R.K."/>
        </authorList>
    </citation>
    <scope>NUCLEOTIDE SEQUENCE [LARGE SCALE GENOMIC DNA]</scope>
    <source>
        <strain evidence="3">PB2801</strain>
    </source>
</reference>
<dbReference type="AlphaFoldDB" id="G0PKE0"/>
<dbReference type="InterPro" id="IPR019422">
    <property type="entry name" value="7TM_GPCR_serpentine_rcpt_Srh"/>
</dbReference>
<proteinExistence type="predicted"/>
<keyword evidence="1" id="KW-1133">Transmembrane helix</keyword>
<accession>G0PKE0</accession>
<dbReference type="EMBL" id="GL380850">
    <property type="protein sequence ID" value="EGT32039.1"/>
    <property type="molecule type" value="Genomic_DNA"/>
</dbReference>
<feature type="transmembrane region" description="Helical" evidence="1">
    <location>
        <begin position="89"/>
        <end position="110"/>
    </location>
</feature>
<evidence type="ECO:0000313" key="2">
    <source>
        <dbReference type="EMBL" id="EGT32039.1"/>
    </source>
</evidence>
<dbReference type="PANTHER" id="PTHR22941:SF307">
    <property type="entry name" value="SERPENTINE RECEPTOR, CLASS H"/>
    <property type="match status" value="1"/>
</dbReference>
<dbReference type="Proteomes" id="UP000008068">
    <property type="component" value="Unassembled WGS sequence"/>
</dbReference>
<dbReference type="HOGENOM" id="CLU_161559_0_0_1"/>
<dbReference type="PANTHER" id="PTHR22941">
    <property type="entry name" value="SERPENTINE RECEPTOR"/>
    <property type="match status" value="1"/>
</dbReference>
<organism evidence="3">
    <name type="scientific">Caenorhabditis brenneri</name>
    <name type="common">Nematode worm</name>
    <dbReference type="NCBI Taxonomy" id="135651"/>
    <lineage>
        <taxon>Eukaryota</taxon>
        <taxon>Metazoa</taxon>
        <taxon>Ecdysozoa</taxon>
        <taxon>Nematoda</taxon>
        <taxon>Chromadorea</taxon>
        <taxon>Rhabditida</taxon>
        <taxon>Rhabditina</taxon>
        <taxon>Rhabditomorpha</taxon>
        <taxon>Rhabditoidea</taxon>
        <taxon>Rhabditidae</taxon>
        <taxon>Peloderinae</taxon>
        <taxon>Caenorhabditis</taxon>
    </lineage>
</organism>
<dbReference type="Pfam" id="PF10318">
    <property type="entry name" value="7TM_GPCR_Srh"/>
    <property type="match status" value="1"/>
</dbReference>
<feature type="transmembrane region" description="Helical" evidence="1">
    <location>
        <begin position="12"/>
        <end position="33"/>
    </location>
</feature>
<keyword evidence="1" id="KW-0472">Membrane</keyword>
<name>G0PKE0_CAEBE</name>
<keyword evidence="1" id="KW-0812">Transmembrane</keyword>
<evidence type="ECO:0000313" key="3">
    <source>
        <dbReference type="Proteomes" id="UP000008068"/>
    </source>
</evidence>
<dbReference type="InParanoid" id="G0PKE0"/>
<sequence>MSFLDSPLIHSFILYIIGLICLPLNLFGGYCILFQTPGYMKSVKLSMLNLHFWSCLSDLLFGVVVQPFTVIPVEYAVSLGLIRYVRVDFWVEGSITLVVLFCESLLVEVVKKSF</sequence>
<evidence type="ECO:0000256" key="1">
    <source>
        <dbReference type="SAM" id="Phobius"/>
    </source>
</evidence>
<protein>
    <submittedName>
        <fullName evidence="2">Uncharacterized protein</fullName>
    </submittedName>
</protein>
<gene>
    <name evidence="2" type="ORF">CAEBREN_23335</name>
</gene>
<dbReference type="InterPro" id="IPR053220">
    <property type="entry name" value="Nematode_rcpt-like_serp_H"/>
</dbReference>
<keyword evidence="3" id="KW-1185">Reference proteome</keyword>